<dbReference type="RefSeq" id="WP_248942012.1">
    <property type="nucleotide sequence ID" value="NZ_JAKIKS010000096.1"/>
</dbReference>
<dbReference type="PROSITE" id="PS00455">
    <property type="entry name" value="AMP_BINDING"/>
    <property type="match status" value="3"/>
</dbReference>
<dbReference type="InterPro" id="IPR020806">
    <property type="entry name" value="PKS_PP-bd"/>
</dbReference>
<dbReference type="Gene3D" id="3.40.50.980">
    <property type="match status" value="6"/>
</dbReference>
<evidence type="ECO:0000256" key="1">
    <source>
        <dbReference type="ARBA" id="ARBA00001957"/>
    </source>
</evidence>
<dbReference type="InterPro" id="IPR029058">
    <property type="entry name" value="AB_hydrolase_fold"/>
</dbReference>
<dbReference type="InterPro" id="IPR001031">
    <property type="entry name" value="Thioesterase"/>
</dbReference>
<dbReference type="SMART" id="SM00823">
    <property type="entry name" value="PKS_PP"/>
    <property type="match status" value="3"/>
</dbReference>
<keyword evidence="2" id="KW-0596">Phosphopantetheine</keyword>
<dbReference type="SUPFAM" id="SSF53474">
    <property type="entry name" value="alpha/beta-Hydrolases"/>
    <property type="match status" value="1"/>
</dbReference>
<dbReference type="Gene3D" id="3.30.559.30">
    <property type="entry name" value="Nonribosomal peptide synthetase, condensation domain"/>
    <property type="match status" value="3"/>
</dbReference>
<feature type="domain" description="Carrier" evidence="4">
    <location>
        <begin position="3145"/>
        <end position="3220"/>
    </location>
</feature>
<dbReference type="InterPro" id="IPR000873">
    <property type="entry name" value="AMP-dep_synth/lig_dom"/>
</dbReference>
<feature type="domain" description="Carrier" evidence="4">
    <location>
        <begin position="991"/>
        <end position="1066"/>
    </location>
</feature>
<sequence length="3480" mass="396886">MSENNVIPLHPSQRNIYFEHLFYNDSAIHNVGGYNVINHDVDVAVYKKSWQLMYQNIDVLRSILVEQENLPPLQKIASPTTNILEVDYIDFSQHGQPKEQALAWMKKEFNTVPYIHSCSNSRIFLLKISENKYYNFNRYHHLFIDGISCLYLSSLFYKIYCCLYKNESVDFLDTLKQYTPYVLKAISYQDSNRFLIDKEYWENKLNKTSILHFRKNYNQTGLSNYTIDLPNVFVRDLAVFCKKNDTNYSALFSTVVGSYFSRIYNMDNITLGLTVHGRPNKASHQVAGMFSNTVPFCFDYLPTQSFNDSIKQSNFILKQSLIHSRFPASESIRLLGIKSRIPIELNYELFNNKQDETTKKTGHIFRVMTNDGDQPLHIRLIDYRSEGKLVLDITYCQQYFMTEEISFLATRLLNMLQAGIENPSLQLSTLPWLSNNEYRTLVHDFNQTDAVFPMNKTLNQLFEEQAALTPDNIAASFETETISYQRLNYLSNQLACKITAEYQKNHKKALEPGVLITLYFERCIEMLISVLAVLKSGGAYVPISPETPIDRTLFMLQDTDSQLILTQSQHLPQLNEVLRRLKYTTLIPVDNYFNMAQESGANLKPVNHETDLAYVIYTSGSTGKPKGVMLQHNSIVNRINWMQSQYPLSKKSRVLQKTPYNFDVSVWELLWANQVGATLIIAPPNAHRDPVQLQALIVENNISVMHFVPTMLSLYCQYLIEHKKTLPICVEQIFCSGEELTKTVIGLFEKVRHNKVFIHNLYGPTEAAIDVSHFDNINKKTSSLLIGQAISNTKLYVLTEDLALVPLGTSGELYISGVCLARGYKNLTEQTKKQFINNPFASKRDKINGYSRLYKTGDIVRHLPDGNLEYLGRNDFQIKIKGHRVELEEIEFILSKITGIKQACVIPINNENNDFSASTLAAFYVLNEVSSKSINATIIHVLTKILPDYMIPSTLLKVDVIPLTLTGKVDRHLLLNLLPLYKEEKINIYVKPENKSQKICCEIWQQVFKIKCVGIDDNFFEIGGNSIIGIQLISKLSKQGYVVPSLRTLFQYPTIRLISPLLSKESSTQSSGKELQAFSLLKSKEVKNHDDFLDGFPASITQQGLIYESLRFGNLINFDVFFCTINQSFNNEKFFNVMNSLVNKYTLMKGIFSLSEENGYNLFVRKKIIIKDHVKVIYGPIITSDKIKTIDFIEEQLLLKKEFNPERLFDFVVISNKDKFSLFGFFHHTITDGWSFNRYFSDFINLYCLNNNVDLHLESTYANFVQLEAKSITNKKHERFWLKYLSKYEPVRPLKWFNATTEIKNDFYSKQNFIIKRLNLSDANKIQSTASKLNVQDKSLFLAAQFCLMASFHQKNDIVIGHVCNNRPIHSEGDAQLGYFLNVIPLRINVDTINIARTIKSIQKGIVVQNDYQIYPSAKIASHYDDELYSSTFDFVQFKEVDHHQNNGLIDDFEDVSYNSSLFLFNVTRHDNQYVITLLIHKSLSDEAASNHLLKYYEFYLEQICSLEMTEFKNIHPEDSKYLALWNDSDRSYPSHQTLHQLFEMQAKKTPNQIAIKFEEQSLTYRELNERANQLAHNIRNRYQEYYQIPLRPDTLIALYLDRSLEMLIGILAVLKAGGAYVPISPEYPQSRTTFILQDTSTPFIITHAHYVVQLTRCCKKNLSENKVNTTRHCQVINLDDDSLVSRACDNLSPISQAIDLAYVIYTSGTTGQPKGVMIEHRSAVNTIISMNDIYNINSNCYRMGWFSNYIFDVSVSEIFNSLCFGGELHLFNEKIRQNPLLLSEYINTHLLHCLFVPPVLLTVLPKHEYLSLQSIIFAGDTCEQKVGEYWANRYALYNYYGPTEASIYASGKKVDASRNVNEIGTAVSNTKLYVLNDYLQRLPVGASGELYISGIGLARGYLNRDVLTLDRFIDNPFATHEDIEKGYSRLYRTGDLVRYLPDGNLEYLGRNDSQIKISGYRIELGEIETALNRVDGIKQAVVINLRGGDNQYLAAYFVSDGSDIDVTAIRQELTTKLPKYMVPSSFTAIDTVPLTLNGKLDRNALPDPDVIDSANYIPPRNEQENLLCDIWQAVLGLERIGIHDNFFRIGGDSMTAIRLSAKGRQSANLDIPLVQLFAHPTIAELAQVLSSELLVIPSSAPTLQSSLSFAQERLWFIERFEQGHATYHMPYLVRLTSHVDTEVLLHSINLIAQRHPVLNSIYRETNKGIGFTELLDKPLSYHTQTVANQLAFETLVKAEVNRPFDLHEQAPLRLCCYDVASQYDKKCERYLLIMPHHIAFDGWSITIFFTELTQTYLSLLEGQKPKLPELSISYSDYAYWQRSYLEGEVLEVELNYWRNKLSGFNTLNLPTKQTRPAQINYRGSNYTCVLEVSLSTQLRALAKSHNTTLYTVMLSGFYLTLSQLCNQQDIVLGTPSDNRHHAQTQSLIGFFVNSLVLRTKVAPELSCLDLITRVHNCIQEAKIHQECPFEKLVSELTLERDISRHPIFQVMFSLQSFGPDLTLNRTLFEEVELTDKQALFCPAKYDVSLFIDDSGKSLTAKWNYALSLFNEIDIKHFAHMYQKALIEMLTNPQQKVGQIELLSTEERHTLVNTWNKTETFYPKNKTIQQLFEAQVHKTPNNIALVFEENELTYRELNEKANQLAHHIRRQYQESYLVPLQADTLIALYLNRGLEMVISILAVLKAGGAYVPISTETPKERVTFILKNSQTTLLLAQSYNEKRLQSWMKEVHTQCHLLLIDHSLVNYPCDNLNVPSKAENLAYVIYTSGTTGQPKGVMVEHKSVINLIKAQMDVFGLNEQDVALQFASYVFDASVSELFVSLSQGHKICVCNETERKDIDVLVELINKHMISVATIPPSLVNIMDLMKIKSLKTLVLAGESPSLGLLKSLNQRYRVFNAYGPTESTVCATVNLYNNGNSASNIGKPIPNIKVYVVNENNTLCPIGTFGELYIGGAGLARGYLNRPELTAARFIDNPFATNADIEKGYTRLYKTGDMVRYLADGNLEFLGRNDSQVKIRGHRIELGEIETALSQISGINQAVVIDHQHVNDDQYELSEHKSANGQYLAAYVVTEAVVEDVDADTFLTPETDTYIEGVRQQLTRVLPDYMQPATFTLIESVPLTINGKLDRKALPEPEFIKSDTYVAPRNETEKQLCEIWQAVLGLEQVGIHDNFFRIGGDSISAIKLIAAIRSELNVDIPLSTLFSWPQIALFCDWLDKEQCPNDLLKALTLNSNAEQKLFMIHPAIAGCEVYVPLALALSDIVNCIGIDNYNFSSEVKISSLQQMAVIYADQILSQTSIDQPIGLLGWSLGGQLALEISYLLESRGAKDIKVFLLDTIINSEHLLRLRKQLKMPSLLEMKTKCHDLGITDSSYIEKILQAHPFEEAMSQCELSSKLNHAKVTLFKAGLVNKYIGNKDSISFKINKLISKLPDNNVSQWVNKPITIKLINDKNHINIVESIEEIREEILNDLVQNEDIKLI</sequence>
<evidence type="ECO:0000313" key="6">
    <source>
        <dbReference type="Proteomes" id="UP001203423"/>
    </source>
</evidence>
<dbReference type="InterPro" id="IPR023213">
    <property type="entry name" value="CAT-like_dom_sf"/>
</dbReference>
<comment type="caution">
    <text evidence="5">The sequence shown here is derived from an EMBL/GenBank/DDBJ whole genome shotgun (WGS) entry which is preliminary data.</text>
</comment>
<dbReference type="NCBIfam" id="TIGR01733">
    <property type="entry name" value="AA-adenyl-dom"/>
    <property type="match status" value="3"/>
</dbReference>
<dbReference type="CDD" id="cd05930">
    <property type="entry name" value="A_NRPS"/>
    <property type="match status" value="2"/>
</dbReference>
<dbReference type="SUPFAM" id="SSF56801">
    <property type="entry name" value="Acetyl-CoA synthetase-like"/>
    <property type="match status" value="3"/>
</dbReference>
<comment type="cofactor">
    <cofactor evidence="1">
        <name>pantetheine 4'-phosphate</name>
        <dbReference type="ChEBI" id="CHEBI:47942"/>
    </cofactor>
</comment>
<gene>
    <name evidence="5" type="ORF">L2764_19410</name>
</gene>
<dbReference type="Pfam" id="PF00668">
    <property type="entry name" value="Condensation"/>
    <property type="match status" value="3"/>
</dbReference>
<dbReference type="InterPro" id="IPR006162">
    <property type="entry name" value="Ppantetheine_attach_site"/>
</dbReference>
<dbReference type="CDD" id="cd19531">
    <property type="entry name" value="LCL_NRPS-like"/>
    <property type="match status" value="1"/>
</dbReference>
<dbReference type="PANTHER" id="PTHR45527">
    <property type="entry name" value="NONRIBOSOMAL PEPTIDE SYNTHETASE"/>
    <property type="match status" value="1"/>
</dbReference>
<dbReference type="Pfam" id="PF13193">
    <property type="entry name" value="AMP-binding_C"/>
    <property type="match status" value="2"/>
</dbReference>
<proteinExistence type="predicted"/>
<dbReference type="Proteomes" id="UP001203423">
    <property type="component" value="Unassembled WGS sequence"/>
</dbReference>
<accession>A0ABT0LFV3</accession>
<dbReference type="Gene3D" id="3.30.300.30">
    <property type="match status" value="3"/>
</dbReference>
<dbReference type="InterPro" id="IPR020845">
    <property type="entry name" value="AMP-binding_CS"/>
</dbReference>
<keyword evidence="3" id="KW-0597">Phosphoprotein</keyword>
<protein>
    <submittedName>
        <fullName evidence="5">Amino acid adenylation domain-containing protein</fullName>
    </submittedName>
</protein>
<dbReference type="Pfam" id="PF00975">
    <property type="entry name" value="Thioesterase"/>
    <property type="match status" value="1"/>
</dbReference>
<dbReference type="Pfam" id="PF00550">
    <property type="entry name" value="PP-binding"/>
    <property type="match status" value="3"/>
</dbReference>
<dbReference type="InterPro" id="IPR045851">
    <property type="entry name" value="AMP-bd_C_sf"/>
</dbReference>
<dbReference type="PANTHER" id="PTHR45527:SF1">
    <property type="entry name" value="FATTY ACID SYNTHASE"/>
    <property type="match status" value="1"/>
</dbReference>
<dbReference type="PROSITE" id="PS00012">
    <property type="entry name" value="PHOSPHOPANTETHEINE"/>
    <property type="match status" value="2"/>
</dbReference>
<evidence type="ECO:0000256" key="2">
    <source>
        <dbReference type="ARBA" id="ARBA00022450"/>
    </source>
</evidence>
<dbReference type="InterPro" id="IPR001242">
    <property type="entry name" value="Condensation_dom"/>
</dbReference>
<dbReference type="NCBIfam" id="NF003417">
    <property type="entry name" value="PRK04813.1"/>
    <property type="match status" value="3"/>
</dbReference>
<evidence type="ECO:0000313" key="5">
    <source>
        <dbReference type="EMBL" id="MCL1126596.1"/>
    </source>
</evidence>
<dbReference type="Gene3D" id="3.40.50.1820">
    <property type="entry name" value="alpha/beta hydrolase"/>
    <property type="match status" value="1"/>
</dbReference>
<dbReference type="InterPro" id="IPR025110">
    <property type="entry name" value="AMP-bd_C"/>
</dbReference>
<dbReference type="Gene3D" id="3.30.559.10">
    <property type="entry name" value="Chloramphenicol acetyltransferase-like domain"/>
    <property type="match status" value="3"/>
</dbReference>
<evidence type="ECO:0000256" key="3">
    <source>
        <dbReference type="ARBA" id="ARBA00022553"/>
    </source>
</evidence>
<organism evidence="5 6">
    <name type="scientific">Shewanella surugensis</name>
    <dbReference type="NCBI Taxonomy" id="212020"/>
    <lineage>
        <taxon>Bacteria</taxon>
        <taxon>Pseudomonadati</taxon>
        <taxon>Pseudomonadota</taxon>
        <taxon>Gammaproteobacteria</taxon>
        <taxon>Alteromonadales</taxon>
        <taxon>Shewanellaceae</taxon>
        <taxon>Shewanella</taxon>
    </lineage>
</organism>
<feature type="domain" description="Carrier" evidence="4">
    <location>
        <begin position="2059"/>
        <end position="2134"/>
    </location>
</feature>
<keyword evidence="6" id="KW-1185">Reference proteome</keyword>
<reference evidence="5 6" key="1">
    <citation type="submission" date="2022-01" db="EMBL/GenBank/DDBJ databases">
        <title>Whole genome-based taxonomy of the Shewanellaceae.</title>
        <authorList>
            <person name="Martin-Rodriguez A.J."/>
        </authorList>
    </citation>
    <scope>NUCLEOTIDE SEQUENCE [LARGE SCALE GENOMIC DNA]</scope>
    <source>
        <strain evidence="5 6">DSM 17177</strain>
    </source>
</reference>
<dbReference type="InterPro" id="IPR010071">
    <property type="entry name" value="AA_adenyl_dom"/>
</dbReference>
<dbReference type="PROSITE" id="PS50075">
    <property type="entry name" value="CARRIER"/>
    <property type="match status" value="3"/>
</dbReference>
<dbReference type="Gene3D" id="1.10.1200.10">
    <property type="entry name" value="ACP-like"/>
    <property type="match status" value="2"/>
</dbReference>
<name>A0ABT0LFV3_9GAMM</name>
<dbReference type="InterPro" id="IPR009081">
    <property type="entry name" value="PP-bd_ACP"/>
</dbReference>
<dbReference type="InterPro" id="IPR036736">
    <property type="entry name" value="ACP-like_sf"/>
</dbReference>
<dbReference type="Gene3D" id="2.30.38.10">
    <property type="entry name" value="Luciferase, Domain 3"/>
    <property type="match status" value="3"/>
</dbReference>
<evidence type="ECO:0000259" key="4">
    <source>
        <dbReference type="PROSITE" id="PS50075"/>
    </source>
</evidence>
<dbReference type="SUPFAM" id="SSF47336">
    <property type="entry name" value="ACP-like"/>
    <property type="match status" value="3"/>
</dbReference>
<dbReference type="Pfam" id="PF00501">
    <property type="entry name" value="AMP-binding"/>
    <property type="match status" value="3"/>
</dbReference>
<dbReference type="EMBL" id="JAKIKS010000096">
    <property type="protein sequence ID" value="MCL1126596.1"/>
    <property type="molecule type" value="Genomic_DNA"/>
</dbReference>
<dbReference type="SUPFAM" id="SSF52777">
    <property type="entry name" value="CoA-dependent acyltransferases"/>
    <property type="match status" value="6"/>
</dbReference>